<evidence type="ECO:0000256" key="6">
    <source>
        <dbReference type="ARBA" id="ARBA00022967"/>
    </source>
</evidence>
<evidence type="ECO:0000256" key="3">
    <source>
        <dbReference type="ARBA" id="ARBA00022448"/>
    </source>
</evidence>
<gene>
    <name evidence="11" type="ORF">B296_00038854</name>
</gene>
<evidence type="ECO:0000256" key="9">
    <source>
        <dbReference type="ARBA" id="ARBA00023136"/>
    </source>
</evidence>
<dbReference type="GO" id="GO:0004427">
    <property type="term" value="F:inorganic diphosphate phosphatase activity"/>
    <property type="evidence" value="ECO:0007669"/>
    <property type="project" value="InterPro"/>
</dbReference>
<dbReference type="AlphaFoldDB" id="A0A426ZV50"/>
<dbReference type="EMBL" id="AMZH03004890">
    <property type="protein sequence ID" value="RRT67853.1"/>
    <property type="molecule type" value="Genomic_DNA"/>
</dbReference>
<reference evidence="11 12" key="1">
    <citation type="journal article" date="2014" name="Agronomy (Basel)">
        <title>A Draft Genome Sequence for Ensete ventricosum, the Drought-Tolerant Tree Against Hunger.</title>
        <authorList>
            <person name="Harrison J."/>
            <person name="Moore K.A."/>
            <person name="Paszkiewicz K."/>
            <person name="Jones T."/>
            <person name="Grant M."/>
            <person name="Ambacheew D."/>
            <person name="Muzemil S."/>
            <person name="Studholme D.J."/>
        </authorList>
    </citation>
    <scope>NUCLEOTIDE SEQUENCE [LARGE SCALE GENOMIC DNA]</scope>
</reference>
<dbReference type="EC" id="7.1.3.1" evidence="2"/>
<keyword evidence="3" id="KW-0813">Transport</keyword>
<dbReference type="Proteomes" id="UP000287651">
    <property type="component" value="Unassembled WGS sequence"/>
</dbReference>
<dbReference type="Pfam" id="PF03030">
    <property type="entry name" value="H_PPase"/>
    <property type="match status" value="1"/>
</dbReference>
<feature type="compositionally biased region" description="Basic and acidic residues" evidence="10">
    <location>
        <begin position="1"/>
        <end position="10"/>
    </location>
</feature>
<evidence type="ECO:0000256" key="8">
    <source>
        <dbReference type="ARBA" id="ARBA00023065"/>
    </source>
</evidence>
<feature type="non-terminal residue" evidence="11">
    <location>
        <position position="1"/>
    </location>
</feature>
<keyword evidence="7" id="KW-1133">Transmembrane helix</keyword>
<dbReference type="GO" id="GO:0012505">
    <property type="term" value="C:endomembrane system"/>
    <property type="evidence" value="ECO:0007669"/>
    <property type="project" value="UniProtKB-SubCell"/>
</dbReference>
<evidence type="ECO:0000256" key="7">
    <source>
        <dbReference type="ARBA" id="ARBA00022989"/>
    </source>
</evidence>
<evidence type="ECO:0000256" key="4">
    <source>
        <dbReference type="ARBA" id="ARBA00022692"/>
    </source>
</evidence>
<protein>
    <recommendedName>
        <fullName evidence="2">H(+)-exporting diphosphatase</fullName>
        <ecNumber evidence="2">7.1.3.1</ecNumber>
    </recommendedName>
</protein>
<accession>A0A426ZV50</accession>
<evidence type="ECO:0000256" key="1">
    <source>
        <dbReference type="ARBA" id="ARBA00004127"/>
    </source>
</evidence>
<evidence type="ECO:0000256" key="2">
    <source>
        <dbReference type="ARBA" id="ARBA00013242"/>
    </source>
</evidence>
<organism evidence="11 12">
    <name type="scientific">Ensete ventricosum</name>
    <name type="common">Abyssinian banana</name>
    <name type="synonym">Musa ensete</name>
    <dbReference type="NCBI Taxonomy" id="4639"/>
    <lineage>
        <taxon>Eukaryota</taxon>
        <taxon>Viridiplantae</taxon>
        <taxon>Streptophyta</taxon>
        <taxon>Embryophyta</taxon>
        <taxon>Tracheophyta</taxon>
        <taxon>Spermatophyta</taxon>
        <taxon>Magnoliopsida</taxon>
        <taxon>Liliopsida</taxon>
        <taxon>Zingiberales</taxon>
        <taxon>Musaceae</taxon>
        <taxon>Ensete</taxon>
    </lineage>
</organism>
<keyword evidence="8" id="KW-0406">Ion transport</keyword>
<keyword evidence="4" id="KW-0812">Transmembrane</keyword>
<keyword evidence="9" id="KW-0472">Membrane</keyword>
<evidence type="ECO:0000256" key="10">
    <source>
        <dbReference type="SAM" id="MobiDB-lite"/>
    </source>
</evidence>
<comment type="subcellular location">
    <subcellularLocation>
        <location evidence="1">Endomembrane system</location>
        <topology evidence="1">Multi-pass membrane protein</topology>
    </subcellularLocation>
</comment>
<keyword evidence="6" id="KW-1278">Translocase</keyword>
<proteinExistence type="predicted"/>
<name>A0A426ZV50_ENSVE</name>
<dbReference type="GO" id="GO:0016020">
    <property type="term" value="C:membrane"/>
    <property type="evidence" value="ECO:0007669"/>
    <property type="project" value="InterPro"/>
</dbReference>
<feature type="region of interest" description="Disordered" evidence="10">
    <location>
        <begin position="1"/>
        <end position="28"/>
    </location>
</feature>
<evidence type="ECO:0000313" key="11">
    <source>
        <dbReference type="EMBL" id="RRT67853.1"/>
    </source>
</evidence>
<evidence type="ECO:0000256" key="5">
    <source>
        <dbReference type="ARBA" id="ARBA00022842"/>
    </source>
</evidence>
<keyword evidence="5" id="KW-0460">Magnesium</keyword>
<dbReference type="InterPro" id="IPR004131">
    <property type="entry name" value="PPase-energised_H-pump"/>
</dbReference>
<dbReference type="GO" id="GO:0009678">
    <property type="term" value="F:diphosphate hydrolysis-driven proton transmembrane transporter activity"/>
    <property type="evidence" value="ECO:0007669"/>
    <property type="project" value="UniProtKB-EC"/>
</dbReference>
<comment type="caution">
    <text evidence="11">The sequence shown here is derived from an EMBL/GenBank/DDBJ whole genome shotgun (WGS) entry which is preliminary data.</text>
</comment>
<evidence type="ECO:0000313" key="12">
    <source>
        <dbReference type="Proteomes" id="UP000287651"/>
    </source>
</evidence>
<sequence>GGLWDPEDRPAAVIGDANGDPPKDDTSGPSLGILVKLMAVGTLVRGGGVDMLLADPFSAGGLTPHFPSDSSGSNTCTPPSVRPKANWFGSDGCGAITAGYTVVLSKQVGSNQK</sequence>